<evidence type="ECO:0000313" key="1">
    <source>
        <dbReference type="EMBL" id="GFU44355.1"/>
    </source>
</evidence>
<evidence type="ECO:0000313" key="2">
    <source>
        <dbReference type="Proteomes" id="UP000887013"/>
    </source>
</evidence>
<accession>A0A8X6QUS7</accession>
<dbReference type="AlphaFoldDB" id="A0A8X6QUS7"/>
<dbReference type="Proteomes" id="UP000887013">
    <property type="component" value="Unassembled WGS sequence"/>
</dbReference>
<organism evidence="1 2">
    <name type="scientific">Nephila pilipes</name>
    <name type="common">Giant wood spider</name>
    <name type="synonym">Nephila maculata</name>
    <dbReference type="NCBI Taxonomy" id="299642"/>
    <lineage>
        <taxon>Eukaryota</taxon>
        <taxon>Metazoa</taxon>
        <taxon>Ecdysozoa</taxon>
        <taxon>Arthropoda</taxon>
        <taxon>Chelicerata</taxon>
        <taxon>Arachnida</taxon>
        <taxon>Araneae</taxon>
        <taxon>Araneomorphae</taxon>
        <taxon>Entelegynae</taxon>
        <taxon>Araneoidea</taxon>
        <taxon>Nephilidae</taxon>
        <taxon>Nephila</taxon>
    </lineage>
</organism>
<comment type="caution">
    <text evidence="1">The sequence shown here is derived from an EMBL/GenBank/DDBJ whole genome shotgun (WGS) entry which is preliminary data.</text>
</comment>
<dbReference type="EMBL" id="BMAW01036529">
    <property type="protein sequence ID" value="GFU44355.1"/>
    <property type="molecule type" value="Genomic_DNA"/>
</dbReference>
<keyword evidence="2" id="KW-1185">Reference proteome</keyword>
<sequence length="86" mass="9655">MTSGRREQCINQNQVLLNNPHRISNIPVKNAVLATVERRVKVCRSAPNRSFGERKSASCTWSSYERRSATLLEFKEVSPARGVLPG</sequence>
<name>A0A8X6QUS7_NEPPI</name>
<protein>
    <submittedName>
        <fullName evidence="1">Uncharacterized protein</fullName>
    </submittedName>
</protein>
<proteinExistence type="predicted"/>
<reference evidence="1" key="1">
    <citation type="submission" date="2020-08" db="EMBL/GenBank/DDBJ databases">
        <title>Multicomponent nature underlies the extraordinary mechanical properties of spider dragline silk.</title>
        <authorList>
            <person name="Kono N."/>
            <person name="Nakamura H."/>
            <person name="Mori M."/>
            <person name="Yoshida Y."/>
            <person name="Ohtoshi R."/>
            <person name="Malay A.D."/>
            <person name="Moran D.A.P."/>
            <person name="Tomita M."/>
            <person name="Numata K."/>
            <person name="Arakawa K."/>
        </authorList>
    </citation>
    <scope>NUCLEOTIDE SEQUENCE</scope>
</reference>
<gene>
    <name evidence="1" type="ORF">NPIL_513351</name>
</gene>